<dbReference type="Gene3D" id="3.90.660.10">
    <property type="match status" value="1"/>
</dbReference>
<dbReference type="InterPro" id="IPR050281">
    <property type="entry name" value="Flavin_monoamine_oxidase"/>
</dbReference>
<dbReference type="EMBL" id="JAXCGZ010002108">
    <property type="protein sequence ID" value="KAK7084405.1"/>
    <property type="molecule type" value="Genomic_DNA"/>
</dbReference>
<proteinExistence type="predicted"/>
<dbReference type="InterPro" id="IPR002937">
    <property type="entry name" value="Amino_oxidase"/>
</dbReference>
<dbReference type="AlphaFoldDB" id="A0AAN8XH89"/>
<dbReference type="Gene3D" id="3.50.50.60">
    <property type="entry name" value="FAD/NAD(P)-binding domain"/>
    <property type="match status" value="1"/>
</dbReference>
<sequence length="165" mass="18652">MHGGRKQVTYAVEEEEDAGERTSICKDCLPTTITKENWEFGVLGFYEVIKQPKMMCGWITGRAAKLMEETDEEEVALRCVSLLRKYLTDKYKIPDAVWCKRTMWGSNPWIRGSYSFRSVKTEFLGASASDLAQPLINSQNVPVVCFAGEATHDHFYSTVHGALES</sequence>
<dbReference type="GO" id="GO:0046592">
    <property type="term" value="F:polyamine oxidase activity"/>
    <property type="evidence" value="ECO:0007669"/>
    <property type="project" value="TreeGrafter"/>
</dbReference>
<evidence type="ECO:0000313" key="3">
    <source>
        <dbReference type="Proteomes" id="UP001381693"/>
    </source>
</evidence>
<accession>A0AAN8XH89</accession>
<feature type="non-terminal residue" evidence="2">
    <location>
        <position position="165"/>
    </location>
</feature>
<dbReference type="PANTHER" id="PTHR10742">
    <property type="entry name" value="FLAVIN MONOAMINE OXIDASE"/>
    <property type="match status" value="1"/>
</dbReference>
<dbReference type="InterPro" id="IPR036188">
    <property type="entry name" value="FAD/NAD-bd_sf"/>
</dbReference>
<reference evidence="2 3" key="1">
    <citation type="submission" date="2023-11" db="EMBL/GenBank/DDBJ databases">
        <title>Halocaridina rubra genome assembly.</title>
        <authorList>
            <person name="Smith C."/>
        </authorList>
    </citation>
    <scope>NUCLEOTIDE SEQUENCE [LARGE SCALE GENOMIC DNA]</scope>
    <source>
        <strain evidence="2">EP-1</strain>
        <tissue evidence="2">Whole</tissue>
    </source>
</reference>
<protein>
    <recommendedName>
        <fullName evidence="1">Amine oxidase domain-containing protein</fullName>
    </recommendedName>
</protein>
<comment type="caution">
    <text evidence="2">The sequence shown here is derived from an EMBL/GenBank/DDBJ whole genome shotgun (WGS) entry which is preliminary data.</text>
</comment>
<dbReference type="Proteomes" id="UP001381693">
    <property type="component" value="Unassembled WGS sequence"/>
</dbReference>
<feature type="domain" description="Amine oxidase" evidence="1">
    <location>
        <begin position="50"/>
        <end position="165"/>
    </location>
</feature>
<gene>
    <name evidence="2" type="ORF">SK128_013066</name>
</gene>
<dbReference type="SUPFAM" id="SSF54373">
    <property type="entry name" value="FAD-linked reductases, C-terminal domain"/>
    <property type="match status" value="1"/>
</dbReference>
<keyword evidence="3" id="KW-1185">Reference proteome</keyword>
<name>A0AAN8XH89_HALRR</name>
<organism evidence="2 3">
    <name type="scientific">Halocaridina rubra</name>
    <name type="common">Hawaiian red shrimp</name>
    <dbReference type="NCBI Taxonomy" id="373956"/>
    <lineage>
        <taxon>Eukaryota</taxon>
        <taxon>Metazoa</taxon>
        <taxon>Ecdysozoa</taxon>
        <taxon>Arthropoda</taxon>
        <taxon>Crustacea</taxon>
        <taxon>Multicrustacea</taxon>
        <taxon>Malacostraca</taxon>
        <taxon>Eumalacostraca</taxon>
        <taxon>Eucarida</taxon>
        <taxon>Decapoda</taxon>
        <taxon>Pleocyemata</taxon>
        <taxon>Caridea</taxon>
        <taxon>Atyoidea</taxon>
        <taxon>Atyidae</taxon>
        <taxon>Halocaridina</taxon>
    </lineage>
</organism>
<dbReference type="PANTHER" id="PTHR10742:SF398">
    <property type="entry name" value="AMINE OXIDASE DOMAIN-CONTAINING PROTEIN-RELATED"/>
    <property type="match status" value="1"/>
</dbReference>
<dbReference type="Pfam" id="PF01593">
    <property type="entry name" value="Amino_oxidase"/>
    <property type="match status" value="1"/>
</dbReference>
<evidence type="ECO:0000259" key="1">
    <source>
        <dbReference type="Pfam" id="PF01593"/>
    </source>
</evidence>
<evidence type="ECO:0000313" key="2">
    <source>
        <dbReference type="EMBL" id="KAK7084405.1"/>
    </source>
</evidence>